<organism evidence="2 3">
    <name type="scientific">Ditylenchus dipsaci</name>
    <dbReference type="NCBI Taxonomy" id="166011"/>
    <lineage>
        <taxon>Eukaryota</taxon>
        <taxon>Metazoa</taxon>
        <taxon>Ecdysozoa</taxon>
        <taxon>Nematoda</taxon>
        <taxon>Chromadorea</taxon>
        <taxon>Rhabditida</taxon>
        <taxon>Tylenchina</taxon>
        <taxon>Tylenchomorpha</taxon>
        <taxon>Sphaerularioidea</taxon>
        <taxon>Anguinidae</taxon>
        <taxon>Anguininae</taxon>
        <taxon>Ditylenchus</taxon>
    </lineage>
</organism>
<dbReference type="SUPFAM" id="SSF103657">
    <property type="entry name" value="BAR/IMD domain-like"/>
    <property type="match status" value="1"/>
</dbReference>
<feature type="region of interest" description="Disordered" evidence="1">
    <location>
        <begin position="89"/>
        <end position="127"/>
    </location>
</feature>
<protein>
    <submittedName>
        <fullName evidence="3">Uncharacterized protein</fullName>
    </submittedName>
</protein>
<reference evidence="3" key="1">
    <citation type="submission" date="2022-11" db="UniProtKB">
        <authorList>
            <consortium name="WormBaseParasite"/>
        </authorList>
    </citation>
    <scope>IDENTIFICATION</scope>
</reference>
<name>A0A915DBR6_9BILA</name>
<evidence type="ECO:0000313" key="2">
    <source>
        <dbReference type="Proteomes" id="UP000887574"/>
    </source>
</evidence>
<sequence length="127" mass="14415">MDSNNSYTELLFEQRRQFVFFVNILLPVMNIQVELLEEGTHVKQVRDSIQATANEASWHRRMISSSTSKSSGLNTPMVEEYCLEQQFSKQQEGSLSPTSSTLSNIWPSSTAYSSPKALFKGDRWSSV</sequence>
<evidence type="ECO:0000313" key="3">
    <source>
        <dbReference type="WBParaSite" id="jg1797"/>
    </source>
</evidence>
<dbReference type="InterPro" id="IPR027267">
    <property type="entry name" value="AH/BAR_dom_sf"/>
</dbReference>
<proteinExistence type="predicted"/>
<dbReference type="WBParaSite" id="jg1797">
    <property type="protein sequence ID" value="jg1797"/>
    <property type="gene ID" value="jg1797"/>
</dbReference>
<evidence type="ECO:0000256" key="1">
    <source>
        <dbReference type="SAM" id="MobiDB-lite"/>
    </source>
</evidence>
<dbReference type="Proteomes" id="UP000887574">
    <property type="component" value="Unplaced"/>
</dbReference>
<dbReference type="Gene3D" id="1.20.1270.60">
    <property type="entry name" value="Arfaptin homology (AH) domain/BAR domain"/>
    <property type="match status" value="1"/>
</dbReference>
<keyword evidence="2" id="KW-1185">Reference proteome</keyword>
<accession>A0A915DBR6</accession>
<dbReference type="AlphaFoldDB" id="A0A915DBR6"/>
<feature type="compositionally biased region" description="Polar residues" evidence="1">
    <location>
        <begin position="89"/>
        <end position="113"/>
    </location>
</feature>